<accession>A0A4Y2EJ14</accession>
<comment type="caution">
    <text evidence="1">The sequence shown here is derived from an EMBL/GenBank/DDBJ whole genome shotgun (WGS) entry which is preliminary data.</text>
</comment>
<organism evidence="1 2">
    <name type="scientific">Araneus ventricosus</name>
    <name type="common">Orbweaver spider</name>
    <name type="synonym">Epeira ventricosa</name>
    <dbReference type="NCBI Taxonomy" id="182803"/>
    <lineage>
        <taxon>Eukaryota</taxon>
        <taxon>Metazoa</taxon>
        <taxon>Ecdysozoa</taxon>
        <taxon>Arthropoda</taxon>
        <taxon>Chelicerata</taxon>
        <taxon>Arachnida</taxon>
        <taxon>Araneae</taxon>
        <taxon>Araneomorphae</taxon>
        <taxon>Entelegynae</taxon>
        <taxon>Araneoidea</taxon>
        <taxon>Araneidae</taxon>
        <taxon>Araneus</taxon>
    </lineage>
</organism>
<keyword evidence="2" id="KW-1185">Reference proteome</keyword>
<reference evidence="1 2" key="1">
    <citation type="journal article" date="2019" name="Sci. Rep.">
        <title>Orb-weaving spider Araneus ventricosus genome elucidates the spidroin gene catalogue.</title>
        <authorList>
            <person name="Kono N."/>
            <person name="Nakamura H."/>
            <person name="Ohtoshi R."/>
            <person name="Moran D.A.P."/>
            <person name="Shinohara A."/>
            <person name="Yoshida Y."/>
            <person name="Fujiwara M."/>
            <person name="Mori M."/>
            <person name="Tomita M."/>
            <person name="Arakawa K."/>
        </authorList>
    </citation>
    <scope>NUCLEOTIDE SEQUENCE [LARGE SCALE GENOMIC DNA]</scope>
</reference>
<proteinExistence type="predicted"/>
<dbReference type="EMBL" id="BGPR01000619">
    <property type="protein sequence ID" value="GBM28777.1"/>
    <property type="molecule type" value="Genomic_DNA"/>
</dbReference>
<protein>
    <submittedName>
        <fullName evidence="1">Uncharacterized protein</fullName>
    </submittedName>
</protein>
<dbReference type="Proteomes" id="UP000499080">
    <property type="component" value="Unassembled WGS sequence"/>
</dbReference>
<sequence length="100" mass="11486">MPGKGLPRESSLLFGESLNRRVLSNVTLRSLRLCTVEHVVNEIVYLAKGMRLEVDYNDIDELAEEHNQELGTEEFMEFHCVSQQEVTEECLSEEEEITAK</sequence>
<gene>
    <name evidence="1" type="ORF">AVEN_177990_1</name>
</gene>
<dbReference type="AlphaFoldDB" id="A0A4Y2EJ14"/>
<evidence type="ECO:0000313" key="2">
    <source>
        <dbReference type="Proteomes" id="UP000499080"/>
    </source>
</evidence>
<name>A0A4Y2EJ14_ARAVE</name>
<evidence type="ECO:0000313" key="1">
    <source>
        <dbReference type="EMBL" id="GBM28777.1"/>
    </source>
</evidence>
<dbReference type="OrthoDB" id="7422307at2759"/>